<evidence type="ECO:0000313" key="6">
    <source>
        <dbReference type="EMBL" id="RYU13683.1"/>
    </source>
</evidence>
<dbReference type="Proteomes" id="UP000291189">
    <property type="component" value="Unassembled WGS sequence"/>
</dbReference>
<dbReference type="SMART" id="SM00382">
    <property type="entry name" value="AAA"/>
    <property type="match status" value="1"/>
</dbReference>
<dbReference type="EMBL" id="SDPU01000014">
    <property type="protein sequence ID" value="RYU13683.1"/>
    <property type="molecule type" value="Genomic_DNA"/>
</dbReference>
<feature type="domain" description="AAA+ ATPase" evidence="5">
    <location>
        <begin position="221"/>
        <end position="396"/>
    </location>
</feature>
<dbReference type="Pfam" id="PF01656">
    <property type="entry name" value="CbiA"/>
    <property type="match status" value="1"/>
</dbReference>
<name>A0A4Q5J5D7_9ACTN</name>
<dbReference type="GO" id="GO:0004715">
    <property type="term" value="F:non-membrane spanning protein tyrosine kinase activity"/>
    <property type="evidence" value="ECO:0007669"/>
    <property type="project" value="UniProtKB-EC"/>
</dbReference>
<dbReference type="InterPro" id="IPR005702">
    <property type="entry name" value="Wzc-like_C"/>
</dbReference>
<dbReference type="Gene3D" id="3.40.50.300">
    <property type="entry name" value="P-loop containing nucleotide triphosphate hydrolases"/>
    <property type="match status" value="1"/>
</dbReference>
<evidence type="ECO:0000256" key="2">
    <source>
        <dbReference type="ARBA" id="ARBA00022840"/>
    </source>
</evidence>
<evidence type="ECO:0000256" key="1">
    <source>
        <dbReference type="ARBA" id="ARBA00022741"/>
    </source>
</evidence>
<proteinExistence type="predicted"/>
<comment type="caution">
    <text evidence="6">The sequence shown here is derived from an EMBL/GenBank/DDBJ whole genome shotgun (WGS) entry which is preliminary data.</text>
</comment>
<feature type="region of interest" description="Disordered" evidence="3">
    <location>
        <begin position="419"/>
        <end position="440"/>
    </location>
</feature>
<dbReference type="PANTHER" id="PTHR32309">
    <property type="entry name" value="TYROSINE-PROTEIN KINASE"/>
    <property type="match status" value="1"/>
</dbReference>
<keyword evidence="7" id="KW-1185">Reference proteome</keyword>
<dbReference type="OrthoDB" id="9812433at2"/>
<gene>
    <name evidence="6" type="ORF">ETU37_05430</name>
</gene>
<dbReference type="GO" id="GO:0005886">
    <property type="term" value="C:plasma membrane"/>
    <property type="evidence" value="ECO:0007669"/>
    <property type="project" value="TreeGrafter"/>
</dbReference>
<keyword evidence="1" id="KW-0547">Nucleotide-binding</keyword>
<keyword evidence="6" id="KW-0808">Transferase</keyword>
<dbReference type="PANTHER" id="PTHR32309:SF13">
    <property type="entry name" value="FERRIC ENTEROBACTIN TRANSPORT PROTEIN FEPE"/>
    <property type="match status" value="1"/>
</dbReference>
<dbReference type="RefSeq" id="WP_129986112.1">
    <property type="nucleotide sequence ID" value="NZ_SDPU01000014.1"/>
</dbReference>
<evidence type="ECO:0000313" key="7">
    <source>
        <dbReference type="Proteomes" id="UP000291189"/>
    </source>
</evidence>
<accession>A0A4Q5J5D7</accession>
<dbReference type="AlphaFoldDB" id="A0A4Q5J5D7"/>
<keyword evidence="4" id="KW-1133">Transmembrane helix</keyword>
<feature type="transmembrane region" description="Helical" evidence="4">
    <location>
        <begin position="128"/>
        <end position="147"/>
    </location>
</feature>
<sequence length="440" mass="45739">MSAGNDTNPALGSVADTLAKSRAKSYVDIARSRATAEGVIDELGLDDSPASLIGKISVEQPLDTVLIKVTARDATPLGAQQLADAWVSALADQVAEIENPRGEAGALKVVPIEAAALPSAPVSPRVELNLLIGGVVGVLLGLAYALLRNQLDRRLRSSQAVERQFGVTVVGAIPTASDLASTDGAGPVAVQDRSGSQRRSESAEAFRKLRTNLQFMDVDNPPRVIIITSPQQGDGKSTVAANLAGALAVSGEPVILIDGDLRRPTVAEKFGLVEGAGLTDVLIGRVDFEDVAQEHPDYPNLLLLAAGGVPPNPSELLGSQTMRQLLTELAKTALVIVDAPPLLPVTDAAVLTAVADGAFVVISSGRTVDTELRDALANLDAVRGRALGVILNRVARRDAAAGYYGGTYELSDKDKVPAAVGATDEADATEVSSKHRRRTA</sequence>
<dbReference type="InterPro" id="IPR050445">
    <property type="entry name" value="Bact_polysacc_biosynth/exp"/>
</dbReference>
<protein>
    <submittedName>
        <fullName evidence="6">Polysaccharide biosynthesis tyrosine autokinase</fullName>
        <ecNumber evidence="6">2.7.10.2</ecNumber>
    </submittedName>
</protein>
<dbReference type="CDD" id="cd05387">
    <property type="entry name" value="BY-kinase"/>
    <property type="match status" value="1"/>
</dbReference>
<dbReference type="InterPro" id="IPR002586">
    <property type="entry name" value="CobQ/CobB/MinD/ParA_Nub-bd_dom"/>
</dbReference>
<dbReference type="SUPFAM" id="SSF52540">
    <property type="entry name" value="P-loop containing nucleoside triphosphate hydrolases"/>
    <property type="match status" value="1"/>
</dbReference>
<evidence type="ECO:0000256" key="4">
    <source>
        <dbReference type="SAM" id="Phobius"/>
    </source>
</evidence>
<evidence type="ECO:0000256" key="3">
    <source>
        <dbReference type="SAM" id="MobiDB-lite"/>
    </source>
</evidence>
<reference evidence="6 7" key="1">
    <citation type="submission" date="2019-01" db="EMBL/GenBank/DDBJ databases">
        <title>Nocardioides guangzhouensis sp. nov., an actinobacterium isolated from soil.</title>
        <authorList>
            <person name="Fu Y."/>
            <person name="Cai Y."/>
            <person name="Lin Z."/>
            <person name="Chen P."/>
        </authorList>
    </citation>
    <scope>NUCLEOTIDE SEQUENCE [LARGE SCALE GENOMIC DNA]</scope>
    <source>
        <strain evidence="6 7">NBRC 105384</strain>
    </source>
</reference>
<organism evidence="6 7">
    <name type="scientific">Nocardioides iriomotensis</name>
    <dbReference type="NCBI Taxonomy" id="715784"/>
    <lineage>
        <taxon>Bacteria</taxon>
        <taxon>Bacillati</taxon>
        <taxon>Actinomycetota</taxon>
        <taxon>Actinomycetes</taxon>
        <taxon>Propionibacteriales</taxon>
        <taxon>Nocardioidaceae</taxon>
        <taxon>Nocardioides</taxon>
    </lineage>
</organism>
<dbReference type="InterPro" id="IPR003593">
    <property type="entry name" value="AAA+_ATPase"/>
</dbReference>
<dbReference type="GO" id="GO:0005524">
    <property type="term" value="F:ATP binding"/>
    <property type="evidence" value="ECO:0007669"/>
    <property type="project" value="UniProtKB-KW"/>
</dbReference>
<feature type="region of interest" description="Disordered" evidence="3">
    <location>
        <begin position="180"/>
        <end position="201"/>
    </location>
</feature>
<dbReference type="EC" id="2.7.10.2" evidence="6"/>
<dbReference type="InterPro" id="IPR027417">
    <property type="entry name" value="P-loop_NTPase"/>
</dbReference>
<keyword evidence="4" id="KW-0472">Membrane</keyword>
<dbReference type="NCBIfam" id="TIGR01007">
    <property type="entry name" value="eps_fam"/>
    <property type="match status" value="1"/>
</dbReference>
<keyword evidence="6" id="KW-0418">Kinase</keyword>
<keyword evidence="2" id="KW-0067">ATP-binding</keyword>
<evidence type="ECO:0000259" key="5">
    <source>
        <dbReference type="SMART" id="SM00382"/>
    </source>
</evidence>
<keyword evidence="4" id="KW-0812">Transmembrane</keyword>